<dbReference type="EMBL" id="JARAKH010000021">
    <property type="protein sequence ID" value="KAK8392919.1"/>
    <property type="molecule type" value="Genomic_DNA"/>
</dbReference>
<keyword evidence="6" id="KW-0863">Zinc-finger</keyword>
<dbReference type="AlphaFoldDB" id="A0AAW0U032"/>
<dbReference type="PANTHER" id="PTHR15135">
    <property type="entry name" value="STAC"/>
    <property type="match status" value="1"/>
</dbReference>
<evidence type="ECO:0000256" key="4">
    <source>
        <dbReference type="ARBA" id="ARBA00022490"/>
    </source>
</evidence>
<dbReference type="PANTHER" id="PTHR15135:SF7">
    <property type="entry name" value="STAC-LIKE, ISOFORM J"/>
    <property type="match status" value="1"/>
</dbReference>
<keyword evidence="6" id="KW-0479">Metal-binding</keyword>
<dbReference type="InterPro" id="IPR039688">
    <property type="entry name" value="STAC1/2/3"/>
</dbReference>
<keyword evidence="4" id="KW-0963">Cytoplasm</keyword>
<evidence type="ECO:0000256" key="1">
    <source>
        <dbReference type="ARBA" id="ARBA00004236"/>
    </source>
</evidence>
<keyword evidence="6" id="KW-0862">Zinc</keyword>
<dbReference type="Proteomes" id="UP001487740">
    <property type="component" value="Unassembled WGS sequence"/>
</dbReference>
<dbReference type="Gene3D" id="1.20.1270.60">
    <property type="entry name" value="Arfaptin homology (AH) domain/BAR domain"/>
    <property type="match status" value="1"/>
</dbReference>
<evidence type="ECO:0000256" key="5">
    <source>
        <dbReference type="ARBA" id="ARBA00022737"/>
    </source>
</evidence>
<evidence type="ECO:0000256" key="7">
    <source>
        <dbReference type="ARBA" id="ARBA00023136"/>
    </source>
</evidence>
<keyword evidence="3" id="KW-1003">Cell membrane</keyword>
<evidence type="ECO:0000256" key="8">
    <source>
        <dbReference type="SAM" id="Coils"/>
    </source>
</evidence>
<keyword evidence="10" id="KW-1185">Reference proteome</keyword>
<evidence type="ECO:0000256" key="3">
    <source>
        <dbReference type="ARBA" id="ARBA00022475"/>
    </source>
</evidence>
<feature type="coiled-coil region" evidence="8">
    <location>
        <begin position="286"/>
        <end position="323"/>
    </location>
</feature>
<dbReference type="SUPFAM" id="SSF103657">
    <property type="entry name" value="BAR/IMD domain-like"/>
    <property type="match status" value="1"/>
</dbReference>
<gene>
    <name evidence="9" type="ORF">O3P69_013145</name>
</gene>
<evidence type="ECO:0000313" key="10">
    <source>
        <dbReference type="Proteomes" id="UP001487740"/>
    </source>
</evidence>
<keyword evidence="7" id="KW-0472">Membrane</keyword>
<dbReference type="InterPro" id="IPR027267">
    <property type="entry name" value="AH/BAR_dom_sf"/>
</dbReference>
<evidence type="ECO:0000256" key="6">
    <source>
        <dbReference type="ARBA" id="ARBA00022771"/>
    </source>
</evidence>
<proteinExistence type="predicted"/>
<reference evidence="9 10" key="1">
    <citation type="submission" date="2023-03" db="EMBL/GenBank/DDBJ databases">
        <title>High-quality genome of Scylla paramamosain provides insights in environmental adaptation.</title>
        <authorList>
            <person name="Zhang L."/>
        </authorList>
    </citation>
    <scope>NUCLEOTIDE SEQUENCE [LARGE SCALE GENOMIC DNA]</scope>
    <source>
        <strain evidence="9">LZ_2023a</strain>
        <tissue evidence="9">Muscle</tissue>
    </source>
</reference>
<evidence type="ECO:0000313" key="9">
    <source>
        <dbReference type="EMBL" id="KAK8392919.1"/>
    </source>
</evidence>
<dbReference type="GO" id="GO:0008270">
    <property type="term" value="F:zinc ion binding"/>
    <property type="evidence" value="ECO:0007669"/>
    <property type="project" value="UniProtKB-KW"/>
</dbReference>
<comment type="caution">
    <text evidence="9">The sequence shown here is derived from an EMBL/GenBank/DDBJ whole genome shotgun (WGS) entry which is preliminary data.</text>
</comment>
<dbReference type="GO" id="GO:0005886">
    <property type="term" value="C:plasma membrane"/>
    <property type="evidence" value="ECO:0007669"/>
    <property type="project" value="UniProtKB-SubCell"/>
</dbReference>
<keyword evidence="5" id="KW-0677">Repeat</keyword>
<name>A0AAW0U032_SCYPA</name>
<keyword evidence="8" id="KW-0175">Coiled coil</keyword>
<comment type="subcellular location">
    <subcellularLocation>
        <location evidence="1">Cell membrane</location>
    </subcellularLocation>
    <subcellularLocation>
        <location evidence="2">Cytoplasm</location>
    </subcellularLocation>
</comment>
<dbReference type="GO" id="GO:0005737">
    <property type="term" value="C:cytoplasm"/>
    <property type="evidence" value="ECO:0007669"/>
    <property type="project" value="UniProtKB-SubCell"/>
</dbReference>
<sequence length="370" mass="42074">MSDRPLFLGSVSDFTAQLSRIHEQHADEIQRLVETFRKKNSELRNERPCSSQIFHAWESLLQEVEIDSQIHADVAGTLNRHVSRPLIEKTFFRKIQSRKVFTHRESFDTILAKTEDMLKKCRRDYAEAYHSHCRNQSNASLASYFDAHNAYVQQLHATNSMFQEYHNTTLPALLQELEAVYLDVSSVVAECILQGADIVAAKALEQSRRYDSLCTNCRACDGRTELTTLIRTLDPAVTSPVRPPHHRFVPPQIAQSPEAANGEPLPQDYSPPMPLKNELVFDRLAALSSRNRYDALKKESADLERQIAQLQDAQDTLLRMQQRSLDSSAYNKANELQEDISMRRFDLQVAQVHLSAVKAQVRLRGGTTGA</sequence>
<organism evidence="9 10">
    <name type="scientific">Scylla paramamosain</name>
    <name type="common">Mud crab</name>
    <dbReference type="NCBI Taxonomy" id="85552"/>
    <lineage>
        <taxon>Eukaryota</taxon>
        <taxon>Metazoa</taxon>
        <taxon>Ecdysozoa</taxon>
        <taxon>Arthropoda</taxon>
        <taxon>Crustacea</taxon>
        <taxon>Multicrustacea</taxon>
        <taxon>Malacostraca</taxon>
        <taxon>Eumalacostraca</taxon>
        <taxon>Eucarida</taxon>
        <taxon>Decapoda</taxon>
        <taxon>Pleocyemata</taxon>
        <taxon>Brachyura</taxon>
        <taxon>Eubrachyura</taxon>
        <taxon>Portunoidea</taxon>
        <taxon>Portunidae</taxon>
        <taxon>Portuninae</taxon>
        <taxon>Scylla</taxon>
    </lineage>
</organism>
<dbReference type="GO" id="GO:1903078">
    <property type="term" value="P:positive regulation of protein localization to plasma membrane"/>
    <property type="evidence" value="ECO:0007669"/>
    <property type="project" value="TreeGrafter"/>
</dbReference>
<evidence type="ECO:0000256" key="2">
    <source>
        <dbReference type="ARBA" id="ARBA00004496"/>
    </source>
</evidence>
<accession>A0AAW0U032</accession>
<protein>
    <submittedName>
        <fullName evidence="9">Uncharacterized protein</fullName>
    </submittedName>
</protein>
<dbReference type="GO" id="GO:0003009">
    <property type="term" value="P:skeletal muscle contraction"/>
    <property type="evidence" value="ECO:0007669"/>
    <property type="project" value="TreeGrafter"/>
</dbReference>